<dbReference type="InterPro" id="IPR015915">
    <property type="entry name" value="Kelch-typ_b-propeller"/>
</dbReference>
<protein>
    <submittedName>
        <fullName evidence="3">F-box/kelch-repeat protein at1g30090-like protein</fullName>
    </submittedName>
</protein>
<organism evidence="3 5">
    <name type="scientific">Trifolium pratense</name>
    <name type="common">Red clover</name>
    <dbReference type="NCBI Taxonomy" id="57577"/>
    <lineage>
        <taxon>Eukaryota</taxon>
        <taxon>Viridiplantae</taxon>
        <taxon>Streptophyta</taxon>
        <taxon>Embryophyta</taxon>
        <taxon>Tracheophyta</taxon>
        <taxon>Spermatophyta</taxon>
        <taxon>Magnoliopsida</taxon>
        <taxon>eudicotyledons</taxon>
        <taxon>Gunneridae</taxon>
        <taxon>Pentapetalae</taxon>
        <taxon>rosids</taxon>
        <taxon>fabids</taxon>
        <taxon>Fabales</taxon>
        <taxon>Fabaceae</taxon>
        <taxon>Papilionoideae</taxon>
        <taxon>50 kb inversion clade</taxon>
        <taxon>NPAAA clade</taxon>
        <taxon>Hologalegina</taxon>
        <taxon>IRL clade</taxon>
        <taxon>Trifolieae</taxon>
        <taxon>Trifolium</taxon>
    </lineage>
</organism>
<reference evidence="3 5" key="2">
    <citation type="journal article" date="2017" name="Front. Plant Sci.">
        <title>Gene Classification and Mining of Molecular Markers Useful in Red Clover (Trifolium pratense) Breeding.</title>
        <authorList>
            <person name="Istvanek J."/>
            <person name="Dluhosova J."/>
            <person name="Dluhos P."/>
            <person name="Patkova L."/>
            <person name="Nedelnik J."/>
            <person name="Repkova J."/>
        </authorList>
    </citation>
    <scope>NUCLEOTIDE SEQUENCE [LARGE SCALE GENOMIC DNA]</scope>
    <source>
        <strain evidence="5">cv. Tatra</strain>
        <tissue evidence="3">Young leaves</tissue>
    </source>
</reference>
<dbReference type="EMBL" id="ASHM01030332">
    <property type="protein sequence ID" value="PNX76245.1"/>
    <property type="molecule type" value="Genomic_DNA"/>
</dbReference>
<evidence type="ECO:0000313" key="3">
    <source>
        <dbReference type="EMBL" id="PNX76229.1"/>
    </source>
</evidence>
<dbReference type="Gene3D" id="2.120.10.80">
    <property type="entry name" value="Kelch-type beta propeller"/>
    <property type="match status" value="1"/>
</dbReference>
<dbReference type="STRING" id="57577.A0A2K3LCG4"/>
<keyword evidence="2" id="KW-0677">Repeat</keyword>
<proteinExistence type="predicted"/>
<reference evidence="3 5" key="1">
    <citation type="journal article" date="2014" name="Am. J. Bot.">
        <title>Genome assembly and annotation for red clover (Trifolium pratense; Fabaceae).</title>
        <authorList>
            <person name="Istvanek J."/>
            <person name="Jaros M."/>
            <person name="Krenek A."/>
            <person name="Repkova J."/>
        </authorList>
    </citation>
    <scope>NUCLEOTIDE SEQUENCE [LARGE SCALE GENOMIC DNA]</scope>
    <source>
        <strain evidence="5">cv. Tatra</strain>
        <tissue evidence="3">Young leaves</tissue>
    </source>
</reference>
<dbReference type="PANTHER" id="PTHR46344:SF4">
    <property type="entry name" value="OS07G0153400 PROTEIN"/>
    <property type="match status" value="1"/>
</dbReference>
<dbReference type="EMBL" id="ASHM01030306">
    <property type="protein sequence ID" value="PNX76229.1"/>
    <property type="molecule type" value="Genomic_DNA"/>
</dbReference>
<evidence type="ECO:0000313" key="4">
    <source>
        <dbReference type="EMBL" id="PNX76245.1"/>
    </source>
</evidence>
<dbReference type="SUPFAM" id="SSF117281">
    <property type="entry name" value="Kelch motif"/>
    <property type="match status" value="1"/>
</dbReference>
<dbReference type="Proteomes" id="UP000236291">
    <property type="component" value="Unassembled WGS sequence"/>
</dbReference>
<dbReference type="AlphaFoldDB" id="A0A2K3LCG4"/>
<evidence type="ECO:0000313" key="5">
    <source>
        <dbReference type="Proteomes" id="UP000236291"/>
    </source>
</evidence>
<evidence type="ECO:0000256" key="1">
    <source>
        <dbReference type="ARBA" id="ARBA00022441"/>
    </source>
</evidence>
<dbReference type="PANTHER" id="PTHR46344">
    <property type="entry name" value="OS02G0202900 PROTEIN"/>
    <property type="match status" value="1"/>
</dbReference>
<gene>
    <name evidence="3" type="ORF">L195_g032174</name>
    <name evidence="4" type="ORF">L195_g032190</name>
</gene>
<comment type="caution">
    <text evidence="3">The sequence shown here is derived from an EMBL/GenBank/DDBJ whole genome shotgun (WGS) entry which is preliminary data.</text>
</comment>
<name>A0A2K3LCG4_TRIPR</name>
<evidence type="ECO:0000256" key="2">
    <source>
        <dbReference type="ARBA" id="ARBA00022737"/>
    </source>
</evidence>
<sequence>MRGTCSETETFVYRAAVNKWLKASEMITGRKSFFAAEEVNGRIVTVGESGTDIYDPENDTWKRCSKFTGELDRYETVVNGGKLYVTEGWWWPFAVRPRGWVYELENDTWREMGEGMKDGWTGVSVSVCGRVFMIPDVDLAMKVYDEVTDTWRCVGGERLPRENMKKPFVVRGLGDRIYVVSLGLKVAIGSVVVDDYDDVCGVKVTWQVLEGTEVFGEFAPSSCQREESMNTSLSVAANHVQHCHPGNGHNFGLNHNNRVFDPASSSTKKTLLSVNIVTYLDTL</sequence>
<keyword evidence="1" id="KW-0880">Kelch repeat</keyword>
<accession>A0A2K3LCG4</accession>